<gene>
    <name evidence="2" type="ORF">LCGC14_2352050</name>
</gene>
<reference evidence="2" key="1">
    <citation type="journal article" date="2015" name="Nature">
        <title>Complex archaea that bridge the gap between prokaryotes and eukaryotes.</title>
        <authorList>
            <person name="Spang A."/>
            <person name="Saw J.H."/>
            <person name="Jorgensen S.L."/>
            <person name="Zaremba-Niedzwiedzka K."/>
            <person name="Martijn J."/>
            <person name="Lind A.E."/>
            <person name="van Eijk R."/>
            <person name="Schleper C."/>
            <person name="Guy L."/>
            <person name="Ettema T.J."/>
        </authorList>
    </citation>
    <scope>NUCLEOTIDE SEQUENCE</scope>
</reference>
<accession>A0A0F9ELN1</accession>
<dbReference type="AlphaFoldDB" id="A0A0F9ELN1"/>
<feature type="coiled-coil region" evidence="1">
    <location>
        <begin position="76"/>
        <end position="103"/>
    </location>
</feature>
<comment type="caution">
    <text evidence="2">The sequence shown here is derived from an EMBL/GenBank/DDBJ whole genome shotgun (WGS) entry which is preliminary data.</text>
</comment>
<sequence>MEGAGDLDKLPKNIGVEPTIITGFEALGRGHELNRIRTLFADIAATFGPEVLKEYVKIGDALRKFATGHNVDIEDLFKTEDEVAKARAEARQQEMQRMMLEKAAGPVAGAATKGIADKANAT</sequence>
<organism evidence="2">
    <name type="scientific">marine sediment metagenome</name>
    <dbReference type="NCBI Taxonomy" id="412755"/>
    <lineage>
        <taxon>unclassified sequences</taxon>
        <taxon>metagenomes</taxon>
        <taxon>ecological metagenomes</taxon>
    </lineage>
</organism>
<dbReference type="EMBL" id="LAZR01034261">
    <property type="protein sequence ID" value="KKL45795.1"/>
    <property type="molecule type" value="Genomic_DNA"/>
</dbReference>
<evidence type="ECO:0000313" key="2">
    <source>
        <dbReference type="EMBL" id="KKL45795.1"/>
    </source>
</evidence>
<protein>
    <submittedName>
        <fullName evidence="2">Uncharacterized protein</fullName>
    </submittedName>
</protein>
<evidence type="ECO:0000256" key="1">
    <source>
        <dbReference type="SAM" id="Coils"/>
    </source>
</evidence>
<proteinExistence type="predicted"/>
<keyword evidence="1" id="KW-0175">Coiled coil</keyword>
<name>A0A0F9ELN1_9ZZZZ</name>